<dbReference type="PANTHER" id="PTHR45625">
    <property type="entry name" value="PEPTIDYL-PROLYL CIS-TRANS ISOMERASE-RELATED"/>
    <property type="match status" value="1"/>
</dbReference>
<dbReference type="InterPro" id="IPR044666">
    <property type="entry name" value="Cyclophilin_A-like"/>
</dbReference>
<dbReference type="EC" id="5.2.1.8" evidence="4"/>
<dbReference type="RefSeq" id="WP_249284484.1">
    <property type="nucleotide sequence ID" value="NZ_JACRSO010000001.1"/>
</dbReference>
<evidence type="ECO:0000256" key="1">
    <source>
        <dbReference type="ARBA" id="ARBA00002388"/>
    </source>
</evidence>
<feature type="signal peptide" evidence="4">
    <location>
        <begin position="1"/>
        <end position="19"/>
    </location>
</feature>
<reference evidence="6" key="1">
    <citation type="submission" date="2020-08" db="EMBL/GenBank/DDBJ databases">
        <title>Genome public.</title>
        <authorList>
            <person name="Liu C."/>
            <person name="Sun Q."/>
        </authorList>
    </citation>
    <scope>NUCLEOTIDE SEQUENCE</scope>
    <source>
        <strain evidence="6">NSJ-44</strain>
    </source>
</reference>
<feature type="chain" id="PRO_5039763721" description="Peptidyl-prolyl cis-trans isomerase" evidence="4">
    <location>
        <begin position="20"/>
        <end position="195"/>
    </location>
</feature>
<dbReference type="Pfam" id="PF00160">
    <property type="entry name" value="Pro_isomerase"/>
    <property type="match status" value="1"/>
</dbReference>
<evidence type="ECO:0000259" key="5">
    <source>
        <dbReference type="PROSITE" id="PS50072"/>
    </source>
</evidence>
<comment type="catalytic activity">
    <reaction evidence="4">
        <text>[protein]-peptidylproline (omega=180) = [protein]-peptidylproline (omega=0)</text>
        <dbReference type="Rhea" id="RHEA:16237"/>
        <dbReference type="Rhea" id="RHEA-COMP:10747"/>
        <dbReference type="Rhea" id="RHEA-COMP:10748"/>
        <dbReference type="ChEBI" id="CHEBI:83833"/>
        <dbReference type="ChEBI" id="CHEBI:83834"/>
        <dbReference type="EC" id="5.2.1.8"/>
    </reaction>
</comment>
<dbReference type="PANTHER" id="PTHR45625:SF4">
    <property type="entry name" value="PEPTIDYLPROLYL ISOMERASE DOMAIN AND WD REPEAT-CONTAINING PROTEIN 1"/>
    <property type="match status" value="1"/>
</dbReference>
<dbReference type="AlphaFoldDB" id="A0A926HI72"/>
<comment type="caution">
    <text evidence="6">The sequence shown here is derived from an EMBL/GenBank/DDBJ whole genome shotgun (WGS) entry which is preliminary data.</text>
</comment>
<proteinExistence type="inferred from homology"/>
<dbReference type="PRINTS" id="PR00153">
    <property type="entry name" value="CSAPPISMRASE"/>
</dbReference>
<dbReference type="EMBL" id="JACRSO010000001">
    <property type="protein sequence ID" value="MBC8528482.1"/>
    <property type="molecule type" value="Genomic_DNA"/>
</dbReference>
<dbReference type="GO" id="GO:0006457">
    <property type="term" value="P:protein folding"/>
    <property type="evidence" value="ECO:0007669"/>
    <property type="project" value="InterPro"/>
</dbReference>
<keyword evidence="7" id="KW-1185">Reference proteome</keyword>
<keyword evidence="2 4" id="KW-0697">Rotamase</keyword>
<dbReference type="Proteomes" id="UP000654279">
    <property type="component" value="Unassembled WGS sequence"/>
</dbReference>
<evidence type="ECO:0000256" key="2">
    <source>
        <dbReference type="ARBA" id="ARBA00023110"/>
    </source>
</evidence>
<dbReference type="PROSITE" id="PS00170">
    <property type="entry name" value="CSA_PPIASE_1"/>
    <property type="match status" value="1"/>
</dbReference>
<comment type="function">
    <text evidence="1 4">PPIases accelerate the folding of proteins. It catalyzes the cis-trans isomerization of proline imidic peptide bonds in oligopeptides.</text>
</comment>
<dbReference type="SUPFAM" id="SSF50891">
    <property type="entry name" value="Cyclophilin-like"/>
    <property type="match status" value="1"/>
</dbReference>
<comment type="similarity">
    <text evidence="4">Belongs to the cyclophilin-type PPIase family.</text>
</comment>
<organism evidence="6 7">
    <name type="scientific">Luoshenia tenuis</name>
    <dbReference type="NCBI Taxonomy" id="2763654"/>
    <lineage>
        <taxon>Bacteria</taxon>
        <taxon>Bacillati</taxon>
        <taxon>Bacillota</taxon>
        <taxon>Clostridia</taxon>
        <taxon>Christensenellales</taxon>
        <taxon>Christensenellaceae</taxon>
        <taxon>Luoshenia</taxon>
    </lineage>
</organism>
<keyword evidence="4" id="KW-0732">Signal</keyword>
<evidence type="ECO:0000256" key="4">
    <source>
        <dbReference type="RuleBase" id="RU363019"/>
    </source>
</evidence>
<evidence type="ECO:0000313" key="6">
    <source>
        <dbReference type="EMBL" id="MBC8528482.1"/>
    </source>
</evidence>
<protein>
    <recommendedName>
        <fullName evidence="4">Peptidyl-prolyl cis-trans isomerase</fullName>
        <shortName evidence="4">PPIase</shortName>
        <ecNumber evidence="4">5.2.1.8</ecNumber>
    </recommendedName>
</protein>
<keyword evidence="3 4" id="KW-0413">Isomerase</keyword>
<gene>
    <name evidence="6" type="ORF">H8699_03405</name>
</gene>
<dbReference type="InterPro" id="IPR002130">
    <property type="entry name" value="Cyclophilin-type_PPIase_dom"/>
</dbReference>
<dbReference type="InterPro" id="IPR020892">
    <property type="entry name" value="Cyclophilin-type_PPIase_CS"/>
</dbReference>
<evidence type="ECO:0000256" key="3">
    <source>
        <dbReference type="ARBA" id="ARBA00023235"/>
    </source>
</evidence>
<dbReference type="InterPro" id="IPR029000">
    <property type="entry name" value="Cyclophilin-like_dom_sf"/>
</dbReference>
<dbReference type="CDD" id="cd00317">
    <property type="entry name" value="cyclophilin"/>
    <property type="match status" value="1"/>
</dbReference>
<dbReference type="PROSITE" id="PS50072">
    <property type="entry name" value="CSA_PPIASE_2"/>
    <property type="match status" value="1"/>
</dbReference>
<dbReference type="GO" id="GO:0003755">
    <property type="term" value="F:peptidyl-prolyl cis-trans isomerase activity"/>
    <property type="evidence" value="ECO:0007669"/>
    <property type="project" value="UniProtKB-UniRule"/>
</dbReference>
<accession>A0A926HI72</accession>
<name>A0A926HI72_9FIRM</name>
<sequence length="195" mass="20979">MKKLVALLICLALFAPGCASEEPVQATSGVTATIQMEDGGNIVLELYPDKAPQSVRNFVYLAREGFYDGLTFHRIIKDFMIQGGDPLGNGTGGPGYCIKGEFKENGVQNDISHVRGVISFARNNVSMDSAGSQFFIVHKDSTYLDGKYAAFGKVISGMDVVDKIAETDGKGDAPVIKTVTIEGPELPEPDKLEEQ</sequence>
<evidence type="ECO:0000313" key="7">
    <source>
        <dbReference type="Proteomes" id="UP000654279"/>
    </source>
</evidence>
<feature type="domain" description="PPIase cyclophilin-type" evidence="5">
    <location>
        <begin position="29"/>
        <end position="186"/>
    </location>
</feature>
<dbReference type="Gene3D" id="2.40.100.10">
    <property type="entry name" value="Cyclophilin-like"/>
    <property type="match status" value="1"/>
</dbReference>